<evidence type="ECO:0000313" key="2">
    <source>
        <dbReference type="Proteomes" id="UP000002630"/>
    </source>
</evidence>
<gene>
    <name evidence="1" type="ORF">Esi_0043_0113</name>
</gene>
<dbReference type="EMBL" id="FN649728">
    <property type="protein sequence ID" value="CBN74830.1"/>
    <property type="molecule type" value="Genomic_DNA"/>
</dbReference>
<sequence length="118" mass="13232">MIHYGLCAVWEALRDESKLIELWRAELAELLTADVVFSRFETELPNMAELGAPTVTSPSRKPFIDHHVYAESLAGARFYFSFKHCIAAARAKRPHLKRRGPGSIHVQDRGVCAILAPC</sequence>
<organism evidence="1 2">
    <name type="scientific">Ectocarpus siliculosus</name>
    <name type="common">Brown alga</name>
    <name type="synonym">Conferva siliculosa</name>
    <dbReference type="NCBI Taxonomy" id="2880"/>
    <lineage>
        <taxon>Eukaryota</taxon>
        <taxon>Sar</taxon>
        <taxon>Stramenopiles</taxon>
        <taxon>Ochrophyta</taxon>
        <taxon>PX clade</taxon>
        <taxon>Phaeophyceae</taxon>
        <taxon>Ectocarpales</taxon>
        <taxon>Ectocarpaceae</taxon>
        <taxon>Ectocarpus</taxon>
    </lineage>
</organism>
<dbReference type="AlphaFoldDB" id="D8LN67"/>
<dbReference type="EMBL" id="FN648630">
    <property type="protein sequence ID" value="CBN74830.1"/>
    <property type="molecule type" value="Genomic_DNA"/>
</dbReference>
<evidence type="ECO:0000313" key="1">
    <source>
        <dbReference type="EMBL" id="CBN74830.1"/>
    </source>
</evidence>
<dbReference type="Proteomes" id="UP000002630">
    <property type="component" value="Linkage Group LG03"/>
</dbReference>
<name>D8LN67_ECTSI</name>
<proteinExistence type="predicted"/>
<protein>
    <submittedName>
        <fullName evidence="1">Uncharacterized protein</fullName>
    </submittedName>
</protein>
<accession>D8LN67</accession>
<keyword evidence="2" id="KW-1185">Reference proteome</keyword>
<dbReference type="InParanoid" id="D8LN67"/>
<reference evidence="1 2" key="1">
    <citation type="journal article" date="2010" name="Nature">
        <title>The Ectocarpus genome and the independent evolution of multicellularity in brown algae.</title>
        <authorList>
            <person name="Cock J.M."/>
            <person name="Sterck L."/>
            <person name="Rouze P."/>
            <person name="Scornet D."/>
            <person name="Allen A.E."/>
            <person name="Amoutzias G."/>
            <person name="Anthouard V."/>
            <person name="Artiguenave F."/>
            <person name="Aury J.M."/>
            <person name="Badger J.H."/>
            <person name="Beszteri B."/>
            <person name="Billiau K."/>
            <person name="Bonnet E."/>
            <person name="Bothwell J.H."/>
            <person name="Bowler C."/>
            <person name="Boyen C."/>
            <person name="Brownlee C."/>
            <person name="Carrano C.J."/>
            <person name="Charrier B."/>
            <person name="Cho G.Y."/>
            <person name="Coelho S.M."/>
            <person name="Collen J."/>
            <person name="Corre E."/>
            <person name="Da Silva C."/>
            <person name="Delage L."/>
            <person name="Delaroque N."/>
            <person name="Dittami S.M."/>
            <person name="Doulbeau S."/>
            <person name="Elias M."/>
            <person name="Farnham G."/>
            <person name="Gachon C.M."/>
            <person name="Gschloessl B."/>
            <person name="Heesch S."/>
            <person name="Jabbari K."/>
            <person name="Jubin C."/>
            <person name="Kawai H."/>
            <person name="Kimura K."/>
            <person name="Kloareg B."/>
            <person name="Kupper F.C."/>
            <person name="Lang D."/>
            <person name="Le Bail A."/>
            <person name="Leblanc C."/>
            <person name="Lerouge P."/>
            <person name="Lohr M."/>
            <person name="Lopez P.J."/>
            <person name="Martens C."/>
            <person name="Maumus F."/>
            <person name="Michel G."/>
            <person name="Miranda-Saavedra D."/>
            <person name="Morales J."/>
            <person name="Moreau H."/>
            <person name="Motomura T."/>
            <person name="Nagasato C."/>
            <person name="Napoli C.A."/>
            <person name="Nelson D.R."/>
            <person name="Nyvall-Collen P."/>
            <person name="Peters A.F."/>
            <person name="Pommier C."/>
            <person name="Potin P."/>
            <person name="Poulain J."/>
            <person name="Quesneville H."/>
            <person name="Read B."/>
            <person name="Rensing S.A."/>
            <person name="Ritter A."/>
            <person name="Rousvoal S."/>
            <person name="Samanta M."/>
            <person name="Samson G."/>
            <person name="Schroeder D.C."/>
            <person name="Segurens B."/>
            <person name="Strittmatter M."/>
            <person name="Tonon T."/>
            <person name="Tregear J.W."/>
            <person name="Valentin K."/>
            <person name="von Dassow P."/>
            <person name="Yamagishi T."/>
            <person name="Van de Peer Y."/>
            <person name="Wincker P."/>
        </authorList>
    </citation>
    <scope>NUCLEOTIDE SEQUENCE [LARGE SCALE GENOMIC DNA]</scope>
    <source>
        <strain evidence="2">Ec32 / CCAP1310/4</strain>
    </source>
</reference>